<name>A0ABP8ITH9_9BACT</name>
<dbReference type="EMBL" id="BAABHA010000001">
    <property type="protein sequence ID" value="GAA4371651.1"/>
    <property type="molecule type" value="Genomic_DNA"/>
</dbReference>
<keyword evidence="3" id="KW-1185">Reference proteome</keyword>
<evidence type="ECO:0000313" key="2">
    <source>
        <dbReference type="EMBL" id="GAA4371651.1"/>
    </source>
</evidence>
<reference evidence="3" key="1">
    <citation type="journal article" date="2019" name="Int. J. Syst. Evol. Microbiol.">
        <title>The Global Catalogue of Microorganisms (GCM) 10K type strain sequencing project: providing services to taxonomists for standard genome sequencing and annotation.</title>
        <authorList>
            <consortium name="The Broad Institute Genomics Platform"/>
            <consortium name="The Broad Institute Genome Sequencing Center for Infectious Disease"/>
            <person name="Wu L."/>
            <person name="Ma J."/>
        </authorList>
    </citation>
    <scope>NUCLEOTIDE SEQUENCE [LARGE SCALE GENOMIC DNA]</scope>
    <source>
        <strain evidence="3">JCM 17924</strain>
    </source>
</reference>
<protein>
    <submittedName>
        <fullName evidence="2">Uncharacterized protein</fullName>
    </submittedName>
</protein>
<keyword evidence="1" id="KW-0472">Membrane</keyword>
<keyword evidence="1" id="KW-0812">Transmembrane</keyword>
<dbReference type="RefSeq" id="WP_345220268.1">
    <property type="nucleotide sequence ID" value="NZ_BAABHA010000001.1"/>
</dbReference>
<dbReference type="Proteomes" id="UP001500454">
    <property type="component" value="Unassembled WGS sequence"/>
</dbReference>
<feature type="transmembrane region" description="Helical" evidence="1">
    <location>
        <begin position="50"/>
        <end position="72"/>
    </location>
</feature>
<keyword evidence="1" id="KW-1133">Transmembrane helix</keyword>
<organism evidence="2 3">
    <name type="scientific">Hymenobacter koreensis</name>
    <dbReference type="NCBI Taxonomy" id="1084523"/>
    <lineage>
        <taxon>Bacteria</taxon>
        <taxon>Pseudomonadati</taxon>
        <taxon>Bacteroidota</taxon>
        <taxon>Cytophagia</taxon>
        <taxon>Cytophagales</taxon>
        <taxon>Hymenobacteraceae</taxon>
        <taxon>Hymenobacter</taxon>
    </lineage>
</organism>
<gene>
    <name evidence="2" type="ORF">GCM10023186_00300</name>
</gene>
<proteinExistence type="predicted"/>
<sequence>MTPQPRLRHPYRLLPSKRVFFITLAVSTFTVLLVWFIGLRQDWSLFKDSLITLTVLSISFFAFVTVGLWSGVKLQDTLGTISTTERLKKLSLPDSLPSFDSGDFNVDGEGCGAIILAVFA</sequence>
<feature type="transmembrane region" description="Helical" evidence="1">
    <location>
        <begin position="20"/>
        <end position="38"/>
    </location>
</feature>
<evidence type="ECO:0000313" key="3">
    <source>
        <dbReference type="Proteomes" id="UP001500454"/>
    </source>
</evidence>
<comment type="caution">
    <text evidence="2">The sequence shown here is derived from an EMBL/GenBank/DDBJ whole genome shotgun (WGS) entry which is preliminary data.</text>
</comment>
<evidence type="ECO:0000256" key="1">
    <source>
        <dbReference type="SAM" id="Phobius"/>
    </source>
</evidence>
<accession>A0ABP8ITH9</accession>